<keyword evidence="2" id="KW-1185">Reference proteome</keyword>
<dbReference type="EMBL" id="CAJHJT010000034">
    <property type="protein sequence ID" value="CAD7006468.1"/>
    <property type="molecule type" value="Genomic_DNA"/>
</dbReference>
<dbReference type="AlphaFoldDB" id="A0A811V7E9"/>
<name>A0A811V7E9_CERCA</name>
<dbReference type="Proteomes" id="UP000606786">
    <property type="component" value="Unassembled WGS sequence"/>
</dbReference>
<gene>
    <name evidence="1" type="ORF">CCAP1982_LOCUS14786</name>
</gene>
<accession>A0A811V7E9</accession>
<reference evidence="1" key="1">
    <citation type="submission" date="2020-11" db="EMBL/GenBank/DDBJ databases">
        <authorList>
            <person name="Whitehead M."/>
        </authorList>
    </citation>
    <scope>NUCLEOTIDE SEQUENCE</scope>
    <source>
        <strain evidence="1">EGII</strain>
    </source>
</reference>
<sequence length="93" mass="9984">MENPAQCADSGSWCIAELWSSVSVTLPHVVQQPNQLNGCVAADGSMRMYYTHMTAVNEGPKLGNGQLSPATCGSQQPAIGSWLHDSYSDLVMR</sequence>
<protein>
    <submittedName>
        <fullName evidence="1">(Mediterranean fruit fly) hypothetical protein</fullName>
    </submittedName>
</protein>
<organism evidence="1 2">
    <name type="scientific">Ceratitis capitata</name>
    <name type="common">Mediterranean fruit fly</name>
    <name type="synonym">Tephritis capitata</name>
    <dbReference type="NCBI Taxonomy" id="7213"/>
    <lineage>
        <taxon>Eukaryota</taxon>
        <taxon>Metazoa</taxon>
        <taxon>Ecdysozoa</taxon>
        <taxon>Arthropoda</taxon>
        <taxon>Hexapoda</taxon>
        <taxon>Insecta</taxon>
        <taxon>Pterygota</taxon>
        <taxon>Neoptera</taxon>
        <taxon>Endopterygota</taxon>
        <taxon>Diptera</taxon>
        <taxon>Brachycera</taxon>
        <taxon>Muscomorpha</taxon>
        <taxon>Tephritoidea</taxon>
        <taxon>Tephritidae</taxon>
        <taxon>Ceratitis</taxon>
        <taxon>Ceratitis</taxon>
    </lineage>
</organism>
<comment type="caution">
    <text evidence="1">The sequence shown here is derived from an EMBL/GenBank/DDBJ whole genome shotgun (WGS) entry which is preliminary data.</text>
</comment>
<evidence type="ECO:0000313" key="2">
    <source>
        <dbReference type="Proteomes" id="UP000606786"/>
    </source>
</evidence>
<evidence type="ECO:0000313" key="1">
    <source>
        <dbReference type="EMBL" id="CAD7006468.1"/>
    </source>
</evidence>
<proteinExistence type="predicted"/>